<dbReference type="InterPro" id="IPR011989">
    <property type="entry name" value="ARM-like"/>
</dbReference>
<evidence type="ECO:0000256" key="3">
    <source>
        <dbReference type="ARBA" id="ARBA00023054"/>
    </source>
</evidence>
<dbReference type="GO" id="GO:0048211">
    <property type="term" value="P:Golgi vesicle docking"/>
    <property type="evidence" value="ECO:0007669"/>
    <property type="project" value="TreeGrafter"/>
</dbReference>
<keyword evidence="8" id="KW-1185">Reference proteome</keyword>
<feature type="compositionally biased region" description="Basic and acidic residues" evidence="4">
    <location>
        <begin position="386"/>
        <end position="405"/>
    </location>
</feature>
<feature type="compositionally biased region" description="Low complexity" evidence="4">
    <location>
        <begin position="1119"/>
        <end position="1130"/>
    </location>
</feature>
<dbReference type="GO" id="GO:0000139">
    <property type="term" value="C:Golgi membrane"/>
    <property type="evidence" value="ECO:0007669"/>
    <property type="project" value="InterPro"/>
</dbReference>
<keyword evidence="3" id="KW-0175">Coiled coil</keyword>
<feature type="domain" description="Vesicle tethering protein Uso1/P115-like head" evidence="5">
    <location>
        <begin position="441"/>
        <end position="743"/>
    </location>
</feature>
<dbReference type="InterPro" id="IPR024095">
    <property type="entry name" value="Vesicle_P115"/>
</dbReference>
<feature type="compositionally biased region" description="Gly residues" evidence="4">
    <location>
        <begin position="1131"/>
        <end position="1141"/>
    </location>
</feature>
<evidence type="ECO:0000259" key="6">
    <source>
        <dbReference type="Pfam" id="PF04871"/>
    </source>
</evidence>
<dbReference type="GO" id="GO:0005783">
    <property type="term" value="C:endoplasmic reticulum"/>
    <property type="evidence" value="ECO:0007669"/>
    <property type="project" value="TreeGrafter"/>
</dbReference>
<feature type="compositionally biased region" description="Acidic residues" evidence="4">
    <location>
        <begin position="981"/>
        <end position="990"/>
    </location>
</feature>
<sequence length="1586" mass="166277">MFSTLARGYGALQASTQPQSATSTIDRLCDRLLNGDERDDRRAALLGLKGLSRDWKAEVGSRALPILLGVLEEDAAEDTEMAKAVVETLSLLCEVEEHDGRPVRDDSGLRNTDVFLATPSALHNLLTLLTPSHFYLRFFSLQLLGILLANRPQQVQQYVLTAAGGIGRLVETLDDSREIIRNESLLLLIALTTQNADIQKLLAFEGAFDKLFSIVRSEGGIGSGGIVVQDCLAAIGGLLRWNVSNQNYFRETSCIPILAPLLLFPRPNALSAQSLATFAFQSWSEQKVINAGLVISLVRMLVGGAGGSGRSQNQDALLKTGLTRCLIELALASNAPAVLKSQSLNALADIMRSSPDNQSLLTSLIVTPLIPPVTPSSPETYAGEDGAEHPRSSLDHAHDEDDPSHAAHQPAAPPPTKWRRGTPVPAVVAVTALAVNGDGTPGREGLRVRAAAANLFTSYVAGSNDTQLGILSTMSAPQPDVGGGEEGGQQTSSAGSIILHALRVFPTPTRESLDSYVPFFAALLFAHLICHSEVCKEAARRIYFQGDDTEPGGAGDPDDRASLVAVLVGNLMMAQREQAQSVNAGLGPERGLEWSRVMVGYLTALSVWLWESPHTVKEFLSEGSNLQVLIQPITQSSGVDSLIQGLCTFLLGICYEFNREPGPISRDTLHPILQSRVGPDQFVSRILRLREDPRFRNVGPNALELIDDDEALADDLGEEDGLWFDFAFVEFLKTNYVSVQRAILVDPHATSLTGRSMDGVSPEVLAALRSSLAAQTTEIDELREHIHALEQHREQERAAIEHEFGSLNDTIVSLRTQLAALQDERDEKDREQEDLLVLLEELSEKRRRDKKRLRKAGLEVSEDEEGTEEDEDADEVASEEAKEERESSAGTASPHPDPAPTVDDTVAPAAPPPPAAASPDPFTLVAPASAPPVSALEPEPVPPASPPRAATPEIAPAQPVDAASSVDIRAERDGAQPQQPEEPELPEIEEQPVPGQPASPPAVVESSVEPEVEQVDVPAVEPAADASIEPAAEPPVKEETTPEPAPVADAAPAPSSPPPPPASTAPAAPPPRASHFSASSSSAGTSRHGLPPAEAIEPVVEVDERHPGPRAGVPPPPKALGGARGLVSLRAGGGSGLGAAGLGRAAPGSPRRPGTPQRARVEPLANPFGLPGQQLPTDEEEKDNTVEVKEDEDPASVTLAPPEPRVEPAVEPVAEREQVDEEVVELTPVSAPQPQASESAPTEADEARPRTSVDDRLAAAFFGGGPDSAFSYSPPQPVAPASGAKDTSSLFGSPRSNGGSGAAHDAASLFNSASSAGGAAASSLASLFGAGAAATSSNLASLFGGGSPKPSASQTTPAPAQASFPPPPAKRDEAASPFAPSREQTSSPFAPAPPPPKRDQAASPFAAAAPPPKREQAASPFAPASPPPKRESAASPFAAAPPKRETAASPFAPARQDAGSPFGAPAPPPASARQDAPSPFAARSPPPPQQQQQQVQAKDASSLFGGPPSRQDAMAFFAAPHQQQAAPFGLRPAATTSPFGGSSSGASGRDEASSPFGAPPSAQQQQQQRRDEPHAFAARDVSSLFG</sequence>
<name>A0A5C5FNC7_9BASI</name>
<dbReference type="EMBL" id="SOZI01000143">
    <property type="protein sequence ID" value="TNY18343.1"/>
    <property type="molecule type" value="Genomic_DNA"/>
</dbReference>
<dbReference type="Proteomes" id="UP000311382">
    <property type="component" value="Unassembled WGS sequence"/>
</dbReference>
<feature type="compositionally biased region" description="Pro residues" evidence="4">
    <location>
        <begin position="1054"/>
        <end position="1072"/>
    </location>
</feature>
<feature type="compositionally biased region" description="Low complexity" evidence="4">
    <location>
        <begin position="1015"/>
        <end position="1031"/>
    </location>
</feature>
<keyword evidence="2" id="KW-0333">Golgi apparatus</keyword>
<dbReference type="Gene3D" id="1.25.10.10">
    <property type="entry name" value="Leucine-rich Repeat Variant"/>
    <property type="match status" value="1"/>
</dbReference>
<dbReference type="GO" id="GO:0006888">
    <property type="term" value="P:endoplasmic reticulum to Golgi vesicle-mediated transport"/>
    <property type="evidence" value="ECO:0007669"/>
    <property type="project" value="TreeGrafter"/>
</dbReference>
<feature type="compositionally biased region" description="Low complexity" evidence="4">
    <location>
        <begin position="1490"/>
        <end position="1502"/>
    </location>
</feature>
<comment type="subcellular location">
    <subcellularLocation>
        <location evidence="1">Golgi apparatus</location>
    </subcellularLocation>
</comment>
<dbReference type="InterPro" id="IPR006953">
    <property type="entry name" value="Vesicle_Uso1_P115_head"/>
</dbReference>
<protein>
    <submittedName>
        <fullName evidence="7">p115 like vesicle tethering protein</fullName>
    </submittedName>
</protein>
<reference evidence="7 8" key="1">
    <citation type="submission" date="2019-03" db="EMBL/GenBank/DDBJ databases">
        <title>Rhodosporidium diobovatum UCD-FST 08-225 genome sequencing, assembly, and annotation.</title>
        <authorList>
            <person name="Fakankun I.U."/>
            <person name="Fristensky B."/>
            <person name="Levin D.B."/>
        </authorList>
    </citation>
    <scope>NUCLEOTIDE SEQUENCE [LARGE SCALE GENOMIC DNA]</scope>
    <source>
        <strain evidence="7 8">UCD-FST 08-225</strain>
    </source>
</reference>
<dbReference type="Pfam" id="PF04869">
    <property type="entry name" value="Uso1_p115_head"/>
    <property type="match status" value="1"/>
</dbReference>
<organism evidence="7 8">
    <name type="scientific">Rhodotorula diobovata</name>
    <dbReference type="NCBI Taxonomy" id="5288"/>
    <lineage>
        <taxon>Eukaryota</taxon>
        <taxon>Fungi</taxon>
        <taxon>Dikarya</taxon>
        <taxon>Basidiomycota</taxon>
        <taxon>Pucciniomycotina</taxon>
        <taxon>Microbotryomycetes</taxon>
        <taxon>Sporidiobolales</taxon>
        <taxon>Sporidiobolaceae</taxon>
        <taxon>Rhodotorula</taxon>
    </lineage>
</organism>
<dbReference type="SUPFAM" id="SSF48371">
    <property type="entry name" value="ARM repeat"/>
    <property type="match status" value="1"/>
</dbReference>
<feature type="region of interest" description="Disordered" evidence="4">
    <location>
        <begin position="1338"/>
        <end position="1586"/>
    </location>
</feature>
<evidence type="ECO:0000313" key="7">
    <source>
        <dbReference type="EMBL" id="TNY18343.1"/>
    </source>
</evidence>
<evidence type="ECO:0000313" key="8">
    <source>
        <dbReference type="Proteomes" id="UP000311382"/>
    </source>
</evidence>
<feature type="compositionally biased region" description="Low complexity" evidence="4">
    <location>
        <begin position="1073"/>
        <end position="1086"/>
    </location>
</feature>
<feature type="region of interest" description="Disordered" evidence="4">
    <location>
        <begin position="374"/>
        <end position="421"/>
    </location>
</feature>
<evidence type="ECO:0000256" key="4">
    <source>
        <dbReference type="SAM" id="MobiDB-lite"/>
    </source>
</evidence>
<feature type="compositionally biased region" description="Low complexity" evidence="4">
    <location>
        <begin position="917"/>
        <end position="938"/>
    </location>
</feature>
<dbReference type="GO" id="GO:0005795">
    <property type="term" value="C:Golgi stack"/>
    <property type="evidence" value="ECO:0007669"/>
    <property type="project" value="TreeGrafter"/>
</dbReference>
<feature type="compositionally biased region" description="Basic and acidic residues" evidence="4">
    <location>
        <begin position="1245"/>
        <end position="1257"/>
    </location>
</feature>
<comment type="caution">
    <text evidence="7">The sequence shown here is derived from an EMBL/GenBank/DDBJ whole genome shotgun (WGS) entry which is preliminary data.</text>
</comment>
<feature type="region of interest" description="Disordered" evidence="4">
    <location>
        <begin position="848"/>
        <end position="1305"/>
    </location>
</feature>
<evidence type="ECO:0000256" key="1">
    <source>
        <dbReference type="ARBA" id="ARBA00004555"/>
    </source>
</evidence>
<dbReference type="GO" id="GO:0006886">
    <property type="term" value="P:intracellular protein transport"/>
    <property type="evidence" value="ECO:0007669"/>
    <property type="project" value="InterPro"/>
</dbReference>
<dbReference type="OrthoDB" id="198977at2759"/>
<gene>
    <name evidence="7" type="ORF">DMC30DRAFT_60342</name>
</gene>
<evidence type="ECO:0000259" key="5">
    <source>
        <dbReference type="Pfam" id="PF04869"/>
    </source>
</evidence>
<dbReference type="GO" id="GO:0012507">
    <property type="term" value="C:ER to Golgi transport vesicle membrane"/>
    <property type="evidence" value="ECO:0007669"/>
    <property type="project" value="TreeGrafter"/>
</dbReference>
<feature type="compositionally biased region" description="Acidic residues" evidence="4">
    <location>
        <begin position="860"/>
        <end position="878"/>
    </location>
</feature>
<dbReference type="InterPro" id="IPR006955">
    <property type="entry name" value="Uso1_p115_C"/>
</dbReference>
<dbReference type="InterPro" id="IPR016024">
    <property type="entry name" value="ARM-type_fold"/>
</dbReference>
<dbReference type="GO" id="GO:0048280">
    <property type="term" value="P:vesicle fusion with Golgi apparatus"/>
    <property type="evidence" value="ECO:0007669"/>
    <property type="project" value="InterPro"/>
</dbReference>
<proteinExistence type="predicted"/>
<feature type="compositionally biased region" description="Low complexity" evidence="4">
    <location>
        <begin position="1471"/>
        <end position="1483"/>
    </location>
</feature>
<evidence type="ECO:0000256" key="2">
    <source>
        <dbReference type="ARBA" id="ARBA00023034"/>
    </source>
</evidence>
<feature type="compositionally biased region" description="Polar residues" evidence="4">
    <location>
        <begin position="1230"/>
        <end position="1240"/>
    </location>
</feature>
<dbReference type="Pfam" id="PF04871">
    <property type="entry name" value="Uso1_p115_C"/>
    <property type="match status" value="1"/>
</dbReference>
<feature type="compositionally biased region" description="Low complexity" evidence="4">
    <location>
        <begin position="1142"/>
        <end position="1154"/>
    </location>
</feature>
<feature type="compositionally biased region" description="Low complexity" evidence="4">
    <location>
        <begin position="1513"/>
        <end position="1547"/>
    </location>
</feature>
<feature type="compositionally biased region" description="Polar residues" evidence="4">
    <location>
        <begin position="1285"/>
        <end position="1297"/>
    </location>
</feature>
<feature type="domain" description="Uso1/p115-like vesicle tethering protein C-terminal" evidence="6">
    <location>
        <begin position="767"/>
        <end position="875"/>
    </location>
</feature>
<feature type="compositionally biased region" description="Basic and acidic residues" evidence="4">
    <location>
        <begin position="1204"/>
        <end position="1217"/>
    </location>
</feature>
<dbReference type="PANTHER" id="PTHR10013">
    <property type="entry name" value="GENERAL VESICULAR TRANSPORT FACTOR P115"/>
    <property type="match status" value="1"/>
</dbReference>
<dbReference type="STRING" id="5288.A0A5C5FNC7"/>
<accession>A0A5C5FNC7</accession>
<dbReference type="PANTHER" id="PTHR10013:SF0">
    <property type="entry name" value="GENERAL VESICULAR TRANSPORT FACTOR P115"/>
    <property type="match status" value="1"/>
</dbReference>